<dbReference type="Gene3D" id="3.30.720.220">
    <property type="match status" value="1"/>
</dbReference>
<dbReference type="InterPro" id="IPR008657">
    <property type="entry name" value="JTB"/>
</dbReference>
<protein>
    <recommendedName>
        <fullName evidence="3">Jumping translocation breakpoint protein</fullName>
    </recommendedName>
</protein>
<reference evidence="2" key="1">
    <citation type="submission" date="2014-12" db="EMBL/GenBank/DDBJ databases">
        <title>Insight into the proteome of Arion vulgaris.</title>
        <authorList>
            <person name="Aradska J."/>
            <person name="Bulat T."/>
            <person name="Smidak R."/>
            <person name="Sarate P."/>
            <person name="Gangsoo J."/>
            <person name="Sialana F."/>
            <person name="Bilban M."/>
            <person name="Lubec G."/>
        </authorList>
    </citation>
    <scope>NUCLEOTIDE SEQUENCE</scope>
    <source>
        <tissue evidence="2">Skin</tissue>
    </source>
</reference>
<organism evidence="2">
    <name type="scientific">Arion vulgaris</name>
    <dbReference type="NCBI Taxonomy" id="1028688"/>
    <lineage>
        <taxon>Eukaryota</taxon>
        <taxon>Metazoa</taxon>
        <taxon>Spiralia</taxon>
        <taxon>Lophotrochozoa</taxon>
        <taxon>Mollusca</taxon>
        <taxon>Gastropoda</taxon>
        <taxon>Heterobranchia</taxon>
        <taxon>Euthyneura</taxon>
        <taxon>Panpulmonata</taxon>
        <taxon>Eupulmonata</taxon>
        <taxon>Stylommatophora</taxon>
        <taxon>Helicina</taxon>
        <taxon>Arionoidea</taxon>
        <taxon>Arionidae</taxon>
        <taxon>Arion</taxon>
    </lineage>
</organism>
<dbReference type="Pfam" id="PF05439">
    <property type="entry name" value="JTB"/>
    <property type="match status" value="1"/>
</dbReference>
<dbReference type="GO" id="GO:0005737">
    <property type="term" value="C:cytoplasm"/>
    <property type="evidence" value="ECO:0007669"/>
    <property type="project" value="TreeGrafter"/>
</dbReference>
<keyword evidence="1" id="KW-0472">Membrane</keyword>
<evidence type="ECO:0000313" key="2">
    <source>
        <dbReference type="EMBL" id="CEK87172.1"/>
    </source>
</evidence>
<gene>
    <name evidence="2" type="primary">ORF157791</name>
</gene>
<evidence type="ECO:0008006" key="3">
    <source>
        <dbReference type="Google" id="ProtNLM"/>
    </source>
</evidence>
<sequence>MMIEVFTKKRALAILAFIILITGASLILSSHWEYNKQLAKQEDIIKNKAKKTASCENFTTISRCERCSKKELRDLVPACSETGFKELIKCESGVEEFIWCDISPAVEEYGFWRFQLCTLSLGLFSYAMVYLRQRKLDKRLMEKIHKQIAAGV</sequence>
<feature type="transmembrane region" description="Helical" evidence="1">
    <location>
        <begin position="111"/>
        <end position="131"/>
    </location>
</feature>
<dbReference type="GO" id="GO:0005813">
    <property type="term" value="C:centrosome"/>
    <property type="evidence" value="ECO:0007669"/>
    <property type="project" value="TreeGrafter"/>
</dbReference>
<dbReference type="GO" id="GO:0030496">
    <property type="term" value="C:midbody"/>
    <property type="evidence" value="ECO:0007669"/>
    <property type="project" value="TreeGrafter"/>
</dbReference>
<accession>A0A0B7B2S8</accession>
<dbReference type="GO" id="GO:0000281">
    <property type="term" value="P:mitotic cytokinesis"/>
    <property type="evidence" value="ECO:0007669"/>
    <property type="project" value="TreeGrafter"/>
</dbReference>
<name>A0A0B7B2S8_9EUPU</name>
<keyword evidence="1" id="KW-0812">Transmembrane</keyword>
<dbReference type="GO" id="GO:0005819">
    <property type="term" value="C:spindle"/>
    <property type="evidence" value="ECO:0007669"/>
    <property type="project" value="TreeGrafter"/>
</dbReference>
<dbReference type="GO" id="GO:0016020">
    <property type="term" value="C:membrane"/>
    <property type="evidence" value="ECO:0007669"/>
    <property type="project" value="InterPro"/>
</dbReference>
<proteinExistence type="predicted"/>
<feature type="transmembrane region" description="Helical" evidence="1">
    <location>
        <begin position="12"/>
        <end position="32"/>
    </location>
</feature>
<dbReference type="PANTHER" id="PTHR13041:SF3">
    <property type="entry name" value="PROTEIN JTB"/>
    <property type="match status" value="1"/>
</dbReference>
<dbReference type="PANTHER" id="PTHR13041">
    <property type="entry name" value="JTB PROTEIN-RELATED"/>
    <property type="match status" value="1"/>
</dbReference>
<dbReference type="AlphaFoldDB" id="A0A0B7B2S8"/>
<dbReference type="EMBL" id="HACG01040307">
    <property type="protein sequence ID" value="CEK87172.1"/>
    <property type="molecule type" value="Transcribed_RNA"/>
</dbReference>
<evidence type="ECO:0000256" key="1">
    <source>
        <dbReference type="SAM" id="Phobius"/>
    </source>
</evidence>
<keyword evidence="1" id="KW-1133">Transmembrane helix</keyword>